<dbReference type="STRING" id="1220583.GOACH_28_00260"/>
<protein>
    <submittedName>
        <fullName evidence="2">Enoyl-CoA hydratase PaaB</fullName>
    </submittedName>
</protein>
<evidence type="ECO:0000313" key="3">
    <source>
        <dbReference type="Proteomes" id="UP000010988"/>
    </source>
</evidence>
<dbReference type="EMBL" id="BANR01000028">
    <property type="protein sequence ID" value="GAC50693.1"/>
    <property type="molecule type" value="Genomic_DNA"/>
</dbReference>
<dbReference type="PANTHER" id="PTHR43459:SF1">
    <property type="entry name" value="EG:BACN32G11.4 PROTEIN"/>
    <property type="match status" value="1"/>
</dbReference>
<evidence type="ECO:0000313" key="2">
    <source>
        <dbReference type="EMBL" id="GAC50693.1"/>
    </source>
</evidence>
<sequence>MEQVMTTETVTTSVDDGVLTVTLARPGAHNALDRSTKTALRAALESAADDDSVRALLLLADGKNFCVGQDLAEHVSALEASPASAMDTVVDDYNPLVRALTAIDVPVVVGIQGACVGAGFGIALAGDIRVAGESSSFATAFAGIGLAADSGLSYQLVRLLGPSRATGLLMLGDRVPAAQALDWGLVHRVVEDDAVRATATELANRLASGPTAAFREITRLVHAPDTGLDDALDREAAAQRMLGQTTDHRAAVEAFLAKEKPRFVGH</sequence>
<dbReference type="GO" id="GO:0003824">
    <property type="term" value="F:catalytic activity"/>
    <property type="evidence" value="ECO:0007669"/>
    <property type="project" value="UniProtKB-ARBA"/>
</dbReference>
<dbReference type="InterPro" id="IPR029045">
    <property type="entry name" value="ClpP/crotonase-like_dom_sf"/>
</dbReference>
<dbReference type="PANTHER" id="PTHR43459">
    <property type="entry name" value="ENOYL-COA HYDRATASE"/>
    <property type="match status" value="1"/>
</dbReference>
<reference evidence="2 3" key="1">
    <citation type="submission" date="2012-12" db="EMBL/GenBank/DDBJ databases">
        <title>Whole genome shotgun sequence of Gordonia aichiensis NBRC 108223.</title>
        <authorList>
            <person name="Isaki-Nakamura S."/>
            <person name="Hosoyama A."/>
            <person name="Tsuchikane K."/>
            <person name="Ando Y."/>
            <person name="Baba S."/>
            <person name="Ohji S."/>
            <person name="Hamada M."/>
            <person name="Tamura T."/>
            <person name="Yamazoe A."/>
            <person name="Yamazaki S."/>
            <person name="Fujita N."/>
        </authorList>
    </citation>
    <scope>NUCLEOTIDE SEQUENCE [LARGE SCALE GENOMIC DNA]</scope>
    <source>
        <strain evidence="2 3">NBRC 108223</strain>
    </source>
</reference>
<dbReference type="InterPro" id="IPR001753">
    <property type="entry name" value="Enoyl-CoA_hydra/iso"/>
</dbReference>
<evidence type="ECO:0000256" key="1">
    <source>
        <dbReference type="ARBA" id="ARBA00005254"/>
    </source>
</evidence>
<proteinExistence type="inferred from homology"/>
<dbReference type="AlphaFoldDB" id="L7KSJ6"/>
<dbReference type="Proteomes" id="UP000010988">
    <property type="component" value="Unassembled WGS sequence"/>
</dbReference>
<dbReference type="CDD" id="cd06558">
    <property type="entry name" value="crotonase-like"/>
    <property type="match status" value="1"/>
</dbReference>
<dbReference type="Gene3D" id="1.10.12.10">
    <property type="entry name" value="Lyase 2-enoyl-coa Hydratase, Chain A, domain 2"/>
    <property type="match status" value="1"/>
</dbReference>
<comment type="caution">
    <text evidence="2">The sequence shown here is derived from an EMBL/GenBank/DDBJ whole genome shotgun (WGS) entry which is preliminary data.</text>
</comment>
<organism evidence="2 3">
    <name type="scientific">Gordonia aichiensis NBRC 108223</name>
    <dbReference type="NCBI Taxonomy" id="1220583"/>
    <lineage>
        <taxon>Bacteria</taxon>
        <taxon>Bacillati</taxon>
        <taxon>Actinomycetota</taxon>
        <taxon>Actinomycetes</taxon>
        <taxon>Mycobacteriales</taxon>
        <taxon>Gordoniaceae</taxon>
        <taxon>Gordonia</taxon>
    </lineage>
</organism>
<dbReference type="Pfam" id="PF00378">
    <property type="entry name" value="ECH_1"/>
    <property type="match status" value="1"/>
</dbReference>
<dbReference type="SUPFAM" id="SSF52096">
    <property type="entry name" value="ClpP/crotonase"/>
    <property type="match status" value="1"/>
</dbReference>
<accession>L7KSJ6</accession>
<dbReference type="InterPro" id="IPR014748">
    <property type="entry name" value="Enoyl-CoA_hydra_C"/>
</dbReference>
<gene>
    <name evidence="2" type="primary">paaB</name>
    <name evidence="2" type="ORF">GOACH_28_00260</name>
</gene>
<dbReference type="Gene3D" id="3.90.226.10">
    <property type="entry name" value="2-enoyl-CoA Hydratase, Chain A, domain 1"/>
    <property type="match status" value="1"/>
</dbReference>
<dbReference type="eggNOG" id="COG1024">
    <property type="taxonomic scope" value="Bacteria"/>
</dbReference>
<name>L7KSJ6_9ACTN</name>
<keyword evidence="3" id="KW-1185">Reference proteome</keyword>
<comment type="similarity">
    <text evidence="1">Belongs to the enoyl-CoA hydratase/isomerase family.</text>
</comment>